<dbReference type="AlphaFoldDB" id="A0AAD7CHI3"/>
<dbReference type="EMBL" id="JARKIE010000366">
    <property type="protein sequence ID" value="KAJ7649269.1"/>
    <property type="molecule type" value="Genomic_DNA"/>
</dbReference>
<gene>
    <name evidence="1" type="ORF">B0H17DRAFT_420623</name>
</gene>
<evidence type="ECO:0000313" key="1">
    <source>
        <dbReference type="EMBL" id="KAJ7649269.1"/>
    </source>
</evidence>
<accession>A0AAD7CHI3</accession>
<name>A0AAD7CHI3_MYCRO</name>
<dbReference type="Proteomes" id="UP001221757">
    <property type="component" value="Unassembled WGS sequence"/>
</dbReference>
<sequence>MSSERAFRRVLDSVHSAGLSLLTERPHPTRTRFGPYHFFDPHPHSTRFKPHENQPGVARPYHRVTQSHVEYSSRIARKLIVVSESIDACVITPAIAATVTTTLGMCIATCSNVHPVSRAPQQPACTQGMV</sequence>
<proteinExistence type="predicted"/>
<protein>
    <submittedName>
        <fullName evidence="1">Uncharacterized protein</fullName>
    </submittedName>
</protein>
<reference evidence="1" key="1">
    <citation type="submission" date="2023-03" db="EMBL/GenBank/DDBJ databases">
        <title>Massive genome expansion in bonnet fungi (Mycena s.s.) driven by repeated elements and novel gene families across ecological guilds.</title>
        <authorList>
            <consortium name="Lawrence Berkeley National Laboratory"/>
            <person name="Harder C.B."/>
            <person name="Miyauchi S."/>
            <person name="Viragh M."/>
            <person name="Kuo A."/>
            <person name="Thoen E."/>
            <person name="Andreopoulos B."/>
            <person name="Lu D."/>
            <person name="Skrede I."/>
            <person name="Drula E."/>
            <person name="Henrissat B."/>
            <person name="Morin E."/>
            <person name="Kohler A."/>
            <person name="Barry K."/>
            <person name="LaButti K."/>
            <person name="Morin E."/>
            <person name="Salamov A."/>
            <person name="Lipzen A."/>
            <person name="Mereny Z."/>
            <person name="Hegedus B."/>
            <person name="Baldrian P."/>
            <person name="Stursova M."/>
            <person name="Weitz H."/>
            <person name="Taylor A."/>
            <person name="Grigoriev I.V."/>
            <person name="Nagy L.G."/>
            <person name="Martin F."/>
            <person name="Kauserud H."/>
        </authorList>
    </citation>
    <scope>NUCLEOTIDE SEQUENCE</scope>
    <source>
        <strain evidence="1">CBHHK067</strain>
    </source>
</reference>
<evidence type="ECO:0000313" key="2">
    <source>
        <dbReference type="Proteomes" id="UP001221757"/>
    </source>
</evidence>
<keyword evidence="2" id="KW-1185">Reference proteome</keyword>
<organism evidence="1 2">
    <name type="scientific">Mycena rosella</name>
    <name type="common">Pink bonnet</name>
    <name type="synonym">Agaricus rosellus</name>
    <dbReference type="NCBI Taxonomy" id="1033263"/>
    <lineage>
        <taxon>Eukaryota</taxon>
        <taxon>Fungi</taxon>
        <taxon>Dikarya</taxon>
        <taxon>Basidiomycota</taxon>
        <taxon>Agaricomycotina</taxon>
        <taxon>Agaricomycetes</taxon>
        <taxon>Agaricomycetidae</taxon>
        <taxon>Agaricales</taxon>
        <taxon>Marasmiineae</taxon>
        <taxon>Mycenaceae</taxon>
        <taxon>Mycena</taxon>
    </lineage>
</organism>
<comment type="caution">
    <text evidence="1">The sequence shown here is derived from an EMBL/GenBank/DDBJ whole genome shotgun (WGS) entry which is preliminary data.</text>
</comment>